<evidence type="ECO:0000313" key="2">
    <source>
        <dbReference type="EMBL" id="RGT57668.1"/>
    </source>
</evidence>
<dbReference type="CDD" id="cd00146">
    <property type="entry name" value="PKD"/>
    <property type="match status" value="1"/>
</dbReference>
<comment type="caution">
    <text evidence="2">The sequence shown here is derived from an EMBL/GenBank/DDBJ whole genome shotgun (WGS) entry which is preliminary data.</text>
</comment>
<protein>
    <recommendedName>
        <fullName evidence="1">Phage tail lysozyme domain-containing protein</fullName>
    </recommendedName>
</protein>
<gene>
    <name evidence="2" type="ORF">DWX20_01070</name>
</gene>
<dbReference type="Gene3D" id="2.60.40.10">
    <property type="entry name" value="Immunoglobulins"/>
    <property type="match status" value="1"/>
</dbReference>
<proteinExistence type="predicted"/>
<accession>A0A412PHN3</accession>
<organism evidence="2 3">
    <name type="scientific">Solobacterium moorei</name>
    <dbReference type="NCBI Taxonomy" id="102148"/>
    <lineage>
        <taxon>Bacteria</taxon>
        <taxon>Bacillati</taxon>
        <taxon>Bacillota</taxon>
        <taxon>Erysipelotrichia</taxon>
        <taxon>Erysipelotrichales</taxon>
        <taxon>Erysipelotrichaceae</taxon>
        <taxon>Solobacterium</taxon>
    </lineage>
</organism>
<reference evidence="2 3" key="1">
    <citation type="submission" date="2018-08" db="EMBL/GenBank/DDBJ databases">
        <title>A genome reference for cultivated species of the human gut microbiota.</title>
        <authorList>
            <person name="Zou Y."/>
            <person name="Xue W."/>
            <person name="Luo G."/>
        </authorList>
    </citation>
    <scope>NUCLEOTIDE SEQUENCE [LARGE SCALE GENOMIC DNA]</scope>
    <source>
        <strain evidence="2 3">AF18-46</strain>
    </source>
</reference>
<dbReference type="Proteomes" id="UP000284731">
    <property type="component" value="Unassembled WGS sequence"/>
</dbReference>
<dbReference type="InterPro" id="IPR013783">
    <property type="entry name" value="Ig-like_fold"/>
</dbReference>
<sequence length="349" mass="36847">MTTKKFLAFGLTACMVGGTALSYVLARRDYTNKQMLLSQAKLYDSLRLNMSGITTAEYGSTFDVHTLVAEHTGDLKIDGQIDASAIGSYPIKLILSGKESKFGLTNSKIFTASVNVVDTKPAEITLAASSVDIKAGSSYDLFSNIVSVIDPIDGSLTASTENGKGNYTVAVDGDISKAGTYTATVTATDKNGNVSTASYTINVTRAYVSSGPVDTSGNYQTIYSYLTGTLGLSKAAACGVLANMWQESKFNPTAGSSYYGLCQWGGGRYTNLVNYCANNGLDYTTVEGQLAFLTHELTGAYNSTFVGLQNVADSAEGAAEAATIFVTRYEGASHTAGRAEKAYAYYLEG</sequence>
<dbReference type="InterPro" id="IPR041219">
    <property type="entry name" value="Phage_lysozyme2"/>
</dbReference>
<dbReference type="AlphaFoldDB" id="A0A412PHN3"/>
<dbReference type="EMBL" id="QRWX01000001">
    <property type="protein sequence ID" value="RGT57668.1"/>
    <property type="molecule type" value="Genomic_DNA"/>
</dbReference>
<evidence type="ECO:0000259" key="1">
    <source>
        <dbReference type="Pfam" id="PF18013"/>
    </source>
</evidence>
<dbReference type="Gene3D" id="1.10.530.10">
    <property type="match status" value="1"/>
</dbReference>
<name>A0A412PHN3_9FIRM</name>
<dbReference type="Pfam" id="PF18013">
    <property type="entry name" value="Phage_lysozyme2"/>
    <property type="match status" value="1"/>
</dbReference>
<feature type="domain" description="Phage tail lysozyme" evidence="1">
    <location>
        <begin position="218"/>
        <end position="343"/>
    </location>
</feature>
<evidence type="ECO:0000313" key="3">
    <source>
        <dbReference type="Proteomes" id="UP000284731"/>
    </source>
</evidence>